<keyword evidence="2" id="KW-0472">Membrane</keyword>
<evidence type="ECO:0000256" key="2">
    <source>
        <dbReference type="SAM" id="Phobius"/>
    </source>
</evidence>
<comment type="caution">
    <text evidence="3">The sequence shown here is derived from an EMBL/GenBank/DDBJ whole genome shotgun (WGS) entry which is preliminary data.</text>
</comment>
<sequence length="92" mass="10656">MSVNSQTREQHKQAKKEKFEQAKTESAQGGKRKRIRIRLIPLWLRLIILSLFIVISVILGAIFGYSVIGNGEAKDVFQKSTWTYIRDLIEHK</sequence>
<feature type="region of interest" description="Disordered" evidence="1">
    <location>
        <begin position="1"/>
        <end position="31"/>
    </location>
</feature>
<dbReference type="EMBL" id="JAUSTU010000002">
    <property type="protein sequence ID" value="MDQ0154278.1"/>
    <property type="molecule type" value="Genomic_DNA"/>
</dbReference>
<dbReference type="InterPro" id="IPR024596">
    <property type="entry name" value="RNApol_su_b/EpuA"/>
</dbReference>
<dbReference type="Pfam" id="PF11772">
    <property type="entry name" value="EpuA"/>
    <property type="match status" value="1"/>
</dbReference>
<keyword evidence="2" id="KW-1133">Transmembrane helix</keyword>
<keyword evidence="2" id="KW-0812">Transmembrane</keyword>
<feature type="transmembrane region" description="Helical" evidence="2">
    <location>
        <begin position="42"/>
        <end position="68"/>
    </location>
</feature>
<evidence type="ECO:0000313" key="3">
    <source>
        <dbReference type="EMBL" id="MDQ0154278.1"/>
    </source>
</evidence>
<evidence type="ECO:0000256" key="1">
    <source>
        <dbReference type="SAM" id="MobiDB-lite"/>
    </source>
</evidence>
<gene>
    <name evidence="3" type="ORF">J2S07_000582</name>
</gene>
<keyword evidence="3" id="KW-0282">Flagellum</keyword>
<keyword evidence="4" id="KW-1185">Reference proteome</keyword>
<organism evidence="3 4">
    <name type="scientific">Anoxybacillus andreesenii</name>
    <dbReference type="NCBI Taxonomy" id="1325932"/>
    <lineage>
        <taxon>Bacteria</taxon>
        <taxon>Bacillati</taxon>
        <taxon>Bacillota</taxon>
        <taxon>Bacilli</taxon>
        <taxon>Bacillales</taxon>
        <taxon>Anoxybacillaceae</taxon>
        <taxon>Anoxybacillus</taxon>
    </lineage>
</organism>
<accession>A0ABT9V036</accession>
<keyword evidence="3" id="KW-0969">Cilium</keyword>
<evidence type="ECO:0000313" key="4">
    <source>
        <dbReference type="Proteomes" id="UP001231362"/>
    </source>
</evidence>
<keyword evidence="3" id="KW-0966">Cell projection</keyword>
<dbReference type="Proteomes" id="UP001231362">
    <property type="component" value="Unassembled WGS sequence"/>
</dbReference>
<proteinExistence type="predicted"/>
<reference evidence="3 4" key="1">
    <citation type="submission" date="2023-07" db="EMBL/GenBank/DDBJ databases">
        <title>Genomic Encyclopedia of Type Strains, Phase IV (KMG-IV): sequencing the most valuable type-strain genomes for metagenomic binning, comparative biology and taxonomic classification.</title>
        <authorList>
            <person name="Goeker M."/>
        </authorList>
    </citation>
    <scope>NUCLEOTIDE SEQUENCE [LARGE SCALE GENOMIC DNA]</scope>
    <source>
        <strain evidence="3 4">DSM 23948</strain>
    </source>
</reference>
<dbReference type="RefSeq" id="WP_307148890.1">
    <property type="nucleotide sequence ID" value="NZ_JAUSTU010000002.1"/>
</dbReference>
<protein>
    <submittedName>
        <fullName evidence="3">Flagellar basal body-associated protein FliL</fullName>
    </submittedName>
</protein>
<feature type="compositionally biased region" description="Basic and acidic residues" evidence="1">
    <location>
        <begin position="8"/>
        <end position="23"/>
    </location>
</feature>
<name>A0ABT9V036_9BACL</name>